<evidence type="ECO:0000313" key="1">
    <source>
        <dbReference type="EMBL" id="JAD30280.1"/>
    </source>
</evidence>
<reference evidence="1" key="2">
    <citation type="journal article" date="2015" name="Data Brief">
        <title>Shoot transcriptome of the giant reed, Arundo donax.</title>
        <authorList>
            <person name="Barrero R.A."/>
            <person name="Guerrero F.D."/>
            <person name="Moolhuijzen P."/>
            <person name="Goolsby J.A."/>
            <person name="Tidwell J."/>
            <person name="Bellgard S.E."/>
            <person name="Bellgard M.I."/>
        </authorList>
    </citation>
    <scope>NUCLEOTIDE SEQUENCE</scope>
    <source>
        <tissue evidence="1">Shoot tissue taken approximately 20 cm above the soil surface</tissue>
    </source>
</reference>
<dbReference type="AlphaFoldDB" id="A0A0A8Z0L1"/>
<sequence length="67" mass="7907">MCESTASCRLYCQPLHRQNTNRSFMALLDRYTQLQRKEPQSSCPTRPSLKWRSLRCIMIIGFLISQL</sequence>
<reference evidence="1" key="1">
    <citation type="submission" date="2014-09" db="EMBL/GenBank/DDBJ databases">
        <authorList>
            <person name="Magalhaes I.L.F."/>
            <person name="Oliveira U."/>
            <person name="Santos F.R."/>
            <person name="Vidigal T.H.D.A."/>
            <person name="Brescovit A.D."/>
            <person name="Santos A.J."/>
        </authorList>
    </citation>
    <scope>NUCLEOTIDE SEQUENCE</scope>
    <source>
        <tissue evidence="1">Shoot tissue taken approximately 20 cm above the soil surface</tissue>
    </source>
</reference>
<proteinExistence type="predicted"/>
<accession>A0A0A8Z0L1</accession>
<protein>
    <submittedName>
        <fullName evidence="1">Uncharacterized protein</fullName>
    </submittedName>
</protein>
<organism evidence="1">
    <name type="scientific">Arundo donax</name>
    <name type="common">Giant reed</name>
    <name type="synonym">Donax arundinaceus</name>
    <dbReference type="NCBI Taxonomy" id="35708"/>
    <lineage>
        <taxon>Eukaryota</taxon>
        <taxon>Viridiplantae</taxon>
        <taxon>Streptophyta</taxon>
        <taxon>Embryophyta</taxon>
        <taxon>Tracheophyta</taxon>
        <taxon>Spermatophyta</taxon>
        <taxon>Magnoliopsida</taxon>
        <taxon>Liliopsida</taxon>
        <taxon>Poales</taxon>
        <taxon>Poaceae</taxon>
        <taxon>PACMAD clade</taxon>
        <taxon>Arundinoideae</taxon>
        <taxon>Arundineae</taxon>
        <taxon>Arundo</taxon>
    </lineage>
</organism>
<dbReference type="EMBL" id="GBRH01267615">
    <property type="protein sequence ID" value="JAD30280.1"/>
    <property type="molecule type" value="Transcribed_RNA"/>
</dbReference>
<name>A0A0A8Z0L1_ARUDO</name>